<dbReference type="InterPro" id="IPR007699">
    <property type="entry name" value="SGS_dom"/>
</dbReference>
<keyword evidence="6" id="KW-1185">Reference proteome</keyword>
<reference evidence="5" key="1">
    <citation type="submission" date="2021-09" db="EMBL/GenBank/DDBJ databases">
        <title>A high-quality genome of the endoparasitic fungus Hirsutella rhossiliensis with a comparison of Hirsutella genomes reveals transposable elements contributing to genome size variation.</title>
        <authorList>
            <person name="Lin R."/>
            <person name="Jiao Y."/>
            <person name="Sun X."/>
            <person name="Ling J."/>
            <person name="Xie B."/>
            <person name="Cheng X."/>
        </authorList>
    </citation>
    <scope>NUCLEOTIDE SEQUENCE</scope>
    <source>
        <strain evidence="5">HR02</strain>
    </source>
</reference>
<dbReference type="PROSITE" id="PS51048">
    <property type="entry name" value="SGS"/>
    <property type="match status" value="1"/>
</dbReference>
<dbReference type="InterPro" id="IPR008978">
    <property type="entry name" value="HSP20-like_chaperone"/>
</dbReference>
<feature type="region of interest" description="Disordered" evidence="2">
    <location>
        <begin position="204"/>
        <end position="243"/>
    </location>
</feature>
<dbReference type="RefSeq" id="XP_044725531.1">
    <property type="nucleotide sequence ID" value="XM_044859131.1"/>
</dbReference>
<dbReference type="EMBL" id="JAIZPD010000001">
    <property type="protein sequence ID" value="KAH0968018.1"/>
    <property type="molecule type" value="Genomic_DNA"/>
</dbReference>
<dbReference type="PANTHER" id="PTHR45862">
    <property type="entry name" value="PROTEIN SGT1 HOMOLOG"/>
    <property type="match status" value="1"/>
</dbReference>
<sequence>MAHITLAQQGLAAVEARRWDEAVAKLSQALQSSYNPAWLVARSKAFVSLKRFAEALDDADVAWHSAYERNKRPFLIEAHYRRAVAYYRMGQYANADCCCIYAMRLVKGSPALEQDDPKAKWTDENGFWTATMKDAVDEAKADEFNRGREAGRVSHAILMDGPRPQIAEWRLASTLRMHILRAMETLPADDEARKVTVSLKPEHKELVNTAPAAGAETEETTTATATATQANDDPPAATKASPVPTDAQLRLQEFQSGTTMVVSVFSKGVDKEKLQVEFLPFAVHLDPVIWPNGEEKKFSLLLWGEIDPSASKYSVTPNKVELKLAKKTAGKWPQLQKAEDEDAAKEDALQSSIVGDKGKGKEVDSTSTPSAEPKAPFSPSKASTSTSASSYPSSSRSGPKDWDKIATDEDEDEDERDINLFFKRLYRNANPAQQRAMTKSFMESNGTSLSTDWESVKARMVETVPPEGVEAKKWE</sequence>
<feature type="compositionally biased region" description="Basic and acidic residues" evidence="2">
    <location>
        <begin position="398"/>
        <end position="407"/>
    </location>
</feature>
<dbReference type="Proteomes" id="UP000824596">
    <property type="component" value="Unassembled WGS sequence"/>
</dbReference>
<name>A0A9P8N436_9HYPO</name>
<gene>
    <name evidence="5" type="ORF">HRG_00660</name>
</gene>
<dbReference type="Pfam" id="PF04969">
    <property type="entry name" value="CS"/>
    <property type="match status" value="1"/>
</dbReference>
<dbReference type="GO" id="GO:0051087">
    <property type="term" value="F:protein-folding chaperone binding"/>
    <property type="evidence" value="ECO:0007669"/>
    <property type="project" value="InterPro"/>
</dbReference>
<dbReference type="OrthoDB" id="1898560at2759"/>
<feature type="domain" description="SGS" evidence="3">
    <location>
        <begin position="390"/>
        <end position="475"/>
    </location>
</feature>
<dbReference type="PROSITE" id="PS51203">
    <property type="entry name" value="CS"/>
    <property type="match status" value="1"/>
</dbReference>
<dbReference type="SUPFAM" id="SSF49764">
    <property type="entry name" value="HSP20-like chaperones"/>
    <property type="match status" value="1"/>
</dbReference>
<dbReference type="SUPFAM" id="SSF48452">
    <property type="entry name" value="TPR-like"/>
    <property type="match status" value="1"/>
</dbReference>
<dbReference type="GeneID" id="68349789"/>
<evidence type="ECO:0000313" key="5">
    <source>
        <dbReference type="EMBL" id="KAH0968018.1"/>
    </source>
</evidence>
<evidence type="ECO:0000256" key="2">
    <source>
        <dbReference type="SAM" id="MobiDB-lite"/>
    </source>
</evidence>
<comment type="similarity">
    <text evidence="1">Belongs to the SGT1 family.</text>
</comment>
<evidence type="ECO:0000259" key="3">
    <source>
        <dbReference type="PROSITE" id="PS51048"/>
    </source>
</evidence>
<feature type="compositionally biased region" description="Low complexity" evidence="2">
    <location>
        <begin position="209"/>
        <end position="238"/>
    </location>
</feature>
<dbReference type="CDD" id="cd06466">
    <property type="entry name" value="p23_CS_SGT1_like"/>
    <property type="match status" value="1"/>
</dbReference>
<dbReference type="InterPro" id="IPR011990">
    <property type="entry name" value="TPR-like_helical_dom_sf"/>
</dbReference>
<dbReference type="Pfam" id="PF05002">
    <property type="entry name" value="SGS"/>
    <property type="match status" value="1"/>
</dbReference>
<dbReference type="Gene3D" id="2.60.40.790">
    <property type="match status" value="1"/>
</dbReference>
<feature type="compositionally biased region" description="Low complexity" evidence="2">
    <location>
        <begin position="369"/>
        <end position="397"/>
    </location>
</feature>
<dbReference type="Gene3D" id="1.25.40.10">
    <property type="entry name" value="Tetratricopeptide repeat domain"/>
    <property type="match status" value="1"/>
</dbReference>
<feature type="region of interest" description="Disordered" evidence="2">
    <location>
        <begin position="330"/>
        <end position="414"/>
    </location>
</feature>
<comment type="caution">
    <text evidence="5">The sequence shown here is derived from an EMBL/GenBank/DDBJ whole genome shotgun (WGS) entry which is preliminary data.</text>
</comment>
<organism evidence="5 6">
    <name type="scientific">Hirsutella rhossiliensis</name>
    <dbReference type="NCBI Taxonomy" id="111463"/>
    <lineage>
        <taxon>Eukaryota</taxon>
        <taxon>Fungi</taxon>
        <taxon>Dikarya</taxon>
        <taxon>Ascomycota</taxon>
        <taxon>Pezizomycotina</taxon>
        <taxon>Sordariomycetes</taxon>
        <taxon>Hypocreomycetidae</taxon>
        <taxon>Hypocreales</taxon>
        <taxon>Ophiocordycipitaceae</taxon>
        <taxon>Hirsutella</taxon>
    </lineage>
</organism>
<evidence type="ECO:0000313" key="6">
    <source>
        <dbReference type="Proteomes" id="UP000824596"/>
    </source>
</evidence>
<dbReference type="InterPro" id="IPR007052">
    <property type="entry name" value="CS_dom"/>
</dbReference>
<accession>A0A9P8N436</accession>
<dbReference type="AlphaFoldDB" id="A0A9P8N436"/>
<proteinExistence type="inferred from homology"/>
<evidence type="ECO:0000259" key="4">
    <source>
        <dbReference type="PROSITE" id="PS51203"/>
    </source>
</evidence>
<evidence type="ECO:0000256" key="1">
    <source>
        <dbReference type="ARBA" id="ARBA00008509"/>
    </source>
</evidence>
<protein>
    <submittedName>
        <fullName evidence="5">SGS domain-containing protein</fullName>
    </submittedName>
</protein>
<feature type="domain" description="CS" evidence="4">
    <location>
        <begin position="246"/>
        <end position="336"/>
    </location>
</feature>
<dbReference type="InterPro" id="IPR044563">
    <property type="entry name" value="Sgt1-like"/>
</dbReference>